<evidence type="ECO:0000313" key="2">
    <source>
        <dbReference type="EMBL" id="AQQ52703.1"/>
    </source>
</evidence>
<proteinExistence type="predicted"/>
<feature type="domain" description="DUF6431" evidence="1">
    <location>
        <begin position="9"/>
        <end position="91"/>
    </location>
</feature>
<dbReference type="Proteomes" id="UP000188184">
    <property type="component" value="Plasmid unnamed1"/>
</dbReference>
<evidence type="ECO:0000313" key="8">
    <source>
        <dbReference type="Proteomes" id="UP000188184"/>
    </source>
</evidence>
<dbReference type="EMBL" id="CP019641">
    <property type="protein sequence ID" value="AQQ55412.1"/>
    <property type="molecule type" value="Genomic_DNA"/>
</dbReference>
<sequence>MRCAEKVPCPCCSHTAYKVIGSRERKVREDSGESRTFIIRRLRCRGCEKIHHELPDVIVPYKRYGADVIEEATRPTGHLTVAADESTLYRWRYWFFDLIDYWLFILQSLFIQFRENETSAIDLSSRKLPAHERIGQWFGAEGGWLAKIVRPVANHHFWIHTRSAFLSNSP</sequence>
<geneLocation type="plasmid" evidence="7 8">
    <name>unnamed1</name>
</geneLocation>
<dbReference type="RefSeq" id="WP_077588584.1">
    <property type="nucleotide sequence ID" value="NZ_CP019640.1"/>
</dbReference>
<reference evidence="2 8" key="1">
    <citation type="submission" date="2017-02" db="EMBL/GenBank/DDBJ databases">
        <title>The complete genomic sequence of a novel cold adapted crude oil-degrading bacterium Planococcus qaidamina Y42.</title>
        <authorList>
            <person name="Yang R."/>
        </authorList>
    </citation>
    <scope>NUCLEOTIDE SEQUENCE [LARGE SCALE GENOMIC DNA]</scope>
    <source>
        <strain evidence="2 8">Y42</strain>
        <plasmid evidence="7 8">unnamed1</plasmid>
    </source>
</reference>
<dbReference type="EMBL" id="CP019640">
    <property type="protein sequence ID" value="AQQ53560.1"/>
    <property type="molecule type" value="Genomic_DNA"/>
</dbReference>
<dbReference type="KEGG" id="pmar:B0X71_08705"/>
<evidence type="ECO:0000313" key="7">
    <source>
        <dbReference type="EMBL" id="AQQ55412.1"/>
    </source>
</evidence>
<gene>
    <name evidence="2" type="ORF">B0X71_06045</name>
    <name evidence="3" type="ORF">B0X71_08705</name>
    <name evidence="4" type="ORF">B0X71_11075</name>
    <name evidence="5" type="ORF">B0X71_14515</name>
    <name evidence="6" type="ORF">B0X71_17695</name>
    <name evidence="7" type="ORF">B0X71_19795</name>
</gene>
<evidence type="ECO:0000313" key="6">
    <source>
        <dbReference type="EMBL" id="AQQ54754.1"/>
    </source>
</evidence>
<evidence type="ECO:0000259" key="1">
    <source>
        <dbReference type="Pfam" id="PF20020"/>
    </source>
</evidence>
<dbReference type="KEGG" id="pmar:B0X71_14515"/>
<dbReference type="EMBL" id="CP019640">
    <property type="protein sequence ID" value="AQQ54196.1"/>
    <property type="molecule type" value="Genomic_DNA"/>
</dbReference>
<dbReference type="EMBL" id="CP019640">
    <property type="protein sequence ID" value="AQQ54754.1"/>
    <property type="molecule type" value="Genomic_DNA"/>
</dbReference>
<dbReference type="KEGG" id="pmar:B0X71_19795"/>
<keyword evidence="8" id="KW-1185">Reference proteome</keyword>
<protein>
    <recommendedName>
        <fullName evidence="1">DUF6431 domain-containing protein</fullName>
    </recommendedName>
</protein>
<evidence type="ECO:0000313" key="4">
    <source>
        <dbReference type="EMBL" id="AQQ53560.1"/>
    </source>
</evidence>
<dbReference type="Proteomes" id="UP000188184">
    <property type="component" value="Chromosome"/>
</dbReference>
<dbReference type="KEGG" id="pmar:B0X71_06045"/>
<dbReference type="OrthoDB" id="2857559at2"/>
<name>A0A1Q2KX34_9BACL</name>
<evidence type="ECO:0000313" key="5">
    <source>
        <dbReference type="EMBL" id="AQQ54196.1"/>
    </source>
</evidence>
<dbReference type="KEGG" id="pmar:B0X71_17695"/>
<organism evidence="2 8">
    <name type="scientific">Planococcus lenghuensis</name>
    <dbReference type="NCBI Taxonomy" id="2213202"/>
    <lineage>
        <taxon>Bacteria</taxon>
        <taxon>Bacillati</taxon>
        <taxon>Bacillota</taxon>
        <taxon>Bacilli</taxon>
        <taxon>Bacillales</taxon>
        <taxon>Caryophanaceae</taxon>
        <taxon>Planococcus</taxon>
    </lineage>
</organism>
<evidence type="ECO:0000313" key="3">
    <source>
        <dbReference type="EMBL" id="AQQ53159.1"/>
    </source>
</evidence>
<dbReference type="KEGG" id="pmar:B0X71_11075"/>
<accession>A0A1Q2KX34</accession>
<keyword evidence="7" id="KW-0614">Plasmid</keyword>
<dbReference type="Pfam" id="PF20020">
    <property type="entry name" value="DUF6431"/>
    <property type="match status" value="1"/>
</dbReference>
<dbReference type="EMBL" id="CP019640">
    <property type="protein sequence ID" value="AQQ53159.1"/>
    <property type="molecule type" value="Genomic_DNA"/>
</dbReference>
<dbReference type="InterPro" id="IPR045536">
    <property type="entry name" value="DUF6431"/>
</dbReference>
<dbReference type="EMBL" id="CP019640">
    <property type="protein sequence ID" value="AQQ52703.1"/>
    <property type="molecule type" value="Genomic_DNA"/>
</dbReference>
<dbReference type="AlphaFoldDB" id="A0A1Q2KX34"/>